<dbReference type="RefSeq" id="XP_013074331.2">
    <property type="nucleotide sequence ID" value="XM_013218877.2"/>
</dbReference>
<dbReference type="PANTHER" id="PTHR11545:SF2">
    <property type="entry name" value="LARGE RIBOSOMAL SUBUNIT PROTEIN UL13M"/>
    <property type="match status" value="1"/>
</dbReference>
<evidence type="ECO:0000256" key="1">
    <source>
        <dbReference type="ARBA" id="ARBA00004173"/>
    </source>
</evidence>
<evidence type="ECO:0000313" key="9">
    <source>
        <dbReference type="Proteomes" id="UP001165740"/>
    </source>
</evidence>
<dbReference type="PIRSF" id="PIRSF002181">
    <property type="entry name" value="Ribosomal_L13"/>
    <property type="match status" value="1"/>
</dbReference>
<dbReference type="GO" id="GO:0003729">
    <property type="term" value="F:mRNA binding"/>
    <property type="evidence" value="ECO:0007669"/>
    <property type="project" value="TreeGrafter"/>
</dbReference>
<dbReference type="PANTHER" id="PTHR11545">
    <property type="entry name" value="RIBOSOMAL PROTEIN L13"/>
    <property type="match status" value="1"/>
</dbReference>
<dbReference type="Pfam" id="PF00572">
    <property type="entry name" value="Ribosomal_L13"/>
    <property type="match status" value="1"/>
</dbReference>
<gene>
    <name evidence="10" type="primary">LOC106060854</name>
</gene>
<evidence type="ECO:0000256" key="7">
    <source>
        <dbReference type="ARBA" id="ARBA00075605"/>
    </source>
</evidence>
<protein>
    <recommendedName>
        <fullName evidence="6">Large ribosomal subunit protein uL13m</fullName>
    </recommendedName>
    <alternativeName>
        <fullName evidence="7">39S ribosomal protein L13, mitochondrial</fullName>
    </alternativeName>
</protein>
<keyword evidence="4" id="KW-0496">Mitochondrion</keyword>
<dbReference type="FunFam" id="3.90.1180.10:FF:000030">
    <property type="entry name" value="39S ribosomal protein L13, mitochondrial"/>
    <property type="match status" value="1"/>
</dbReference>
<evidence type="ECO:0000256" key="4">
    <source>
        <dbReference type="ARBA" id="ARBA00023128"/>
    </source>
</evidence>
<evidence type="ECO:0000256" key="8">
    <source>
        <dbReference type="SAM" id="MobiDB-lite"/>
    </source>
</evidence>
<dbReference type="Proteomes" id="UP001165740">
    <property type="component" value="Chromosome 5"/>
</dbReference>
<dbReference type="KEGG" id="bgt:106060854"/>
<dbReference type="GO" id="GO:0003735">
    <property type="term" value="F:structural constituent of ribosome"/>
    <property type="evidence" value="ECO:0007669"/>
    <property type="project" value="InterPro"/>
</dbReference>
<evidence type="ECO:0000256" key="2">
    <source>
        <dbReference type="ARBA" id="ARBA00006227"/>
    </source>
</evidence>
<keyword evidence="3" id="KW-0689">Ribosomal protein</keyword>
<dbReference type="InterPro" id="IPR005822">
    <property type="entry name" value="Ribosomal_uL13"/>
</dbReference>
<dbReference type="OMA" id="HKPIYTP"/>
<proteinExistence type="inferred from homology"/>
<name>A0A9U8E685_BIOGL</name>
<dbReference type="GeneID" id="106060854"/>
<reference evidence="10" key="1">
    <citation type="submission" date="2025-08" db="UniProtKB">
        <authorList>
            <consortium name="RefSeq"/>
        </authorList>
    </citation>
    <scope>IDENTIFICATION</scope>
</reference>
<dbReference type="CDD" id="cd00392">
    <property type="entry name" value="Ribosomal_L13"/>
    <property type="match status" value="1"/>
</dbReference>
<dbReference type="AlphaFoldDB" id="A0A9U8E685"/>
<keyword evidence="5" id="KW-0687">Ribonucleoprotein</keyword>
<organism evidence="9 10">
    <name type="scientific">Biomphalaria glabrata</name>
    <name type="common">Bloodfluke planorb</name>
    <name type="synonym">Freshwater snail</name>
    <dbReference type="NCBI Taxonomy" id="6526"/>
    <lineage>
        <taxon>Eukaryota</taxon>
        <taxon>Metazoa</taxon>
        <taxon>Spiralia</taxon>
        <taxon>Lophotrochozoa</taxon>
        <taxon>Mollusca</taxon>
        <taxon>Gastropoda</taxon>
        <taxon>Heterobranchia</taxon>
        <taxon>Euthyneura</taxon>
        <taxon>Panpulmonata</taxon>
        <taxon>Hygrophila</taxon>
        <taxon>Lymnaeoidea</taxon>
        <taxon>Planorbidae</taxon>
        <taxon>Biomphalaria</taxon>
    </lineage>
</organism>
<dbReference type="GO" id="GO:0005762">
    <property type="term" value="C:mitochondrial large ribosomal subunit"/>
    <property type="evidence" value="ECO:0007669"/>
    <property type="project" value="TreeGrafter"/>
</dbReference>
<evidence type="ECO:0000256" key="5">
    <source>
        <dbReference type="ARBA" id="ARBA00023274"/>
    </source>
</evidence>
<evidence type="ECO:0000313" key="10">
    <source>
        <dbReference type="RefSeq" id="XP_013074331.2"/>
    </source>
</evidence>
<dbReference type="InterPro" id="IPR036899">
    <property type="entry name" value="Ribosomal_uL13_sf"/>
</dbReference>
<dbReference type="GO" id="GO:0017148">
    <property type="term" value="P:negative regulation of translation"/>
    <property type="evidence" value="ECO:0007669"/>
    <property type="project" value="TreeGrafter"/>
</dbReference>
<feature type="region of interest" description="Disordered" evidence="8">
    <location>
        <begin position="178"/>
        <end position="198"/>
    </location>
</feature>
<dbReference type="Gene3D" id="3.90.1180.10">
    <property type="entry name" value="Ribosomal protein L13"/>
    <property type="match status" value="1"/>
</dbReference>
<evidence type="ECO:0000256" key="3">
    <source>
        <dbReference type="ARBA" id="ARBA00022980"/>
    </source>
</evidence>
<comment type="similarity">
    <text evidence="2">Belongs to the universal ribosomal protein uL13 family.</text>
</comment>
<comment type="subcellular location">
    <subcellularLocation>
        <location evidence="1">Mitochondrion</location>
    </subcellularLocation>
</comment>
<evidence type="ECO:0000256" key="6">
    <source>
        <dbReference type="ARBA" id="ARBA00068950"/>
    </source>
</evidence>
<dbReference type="HAMAP" id="MF_01366">
    <property type="entry name" value="Ribosomal_uL13"/>
    <property type="match status" value="1"/>
</dbReference>
<dbReference type="OrthoDB" id="274622at2759"/>
<dbReference type="InterPro" id="IPR005823">
    <property type="entry name" value="Ribosomal_uL13_bac-type"/>
</dbReference>
<dbReference type="SUPFAM" id="SSF52161">
    <property type="entry name" value="Ribosomal protein L13"/>
    <property type="match status" value="1"/>
</dbReference>
<sequence length="198" mass="23747">MAHSRVTQWATMTRTWWIYDANYQCPFKTAYRLLPYLQGLNKPVYHSDSDVGDHVVVFNTKHIAMRGDFWRTFKHFHHTKFAGGFSRASAWRVHEMDPTRILERAVYSCLAGVETRKMMMKRLHLYPEEDVPEKILENVTGQIRQVQIVPKKLTDYSQEEIDKFPKLFEYPEDYDVEGYKRENRQEPDQHTSMKWRLK</sequence>
<feature type="compositionally biased region" description="Basic and acidic residues" evidence="8">
    <location>
        <begin position="178"/>
        <end position="191"/>
    </location>
</feature>
<accession>A0A9U8E685</accession>
<dbReference type="GO" id="GO:0006412">
    <property type="term" value="P:translation"/>
    <property type="evidence" value="ECO:0007669"/>
    <property type="project" value="InterPro"/>
</dbReference>
<keyword evidence="9" id="KW-1185">Reference proteome</keyword>